<sequence length="328" mass="35090">MIEGFGFCFGNVVHHTALAGVDLRTPEVLFRDVDTEGRFDHGWATGEHLRGVLDHHVPVGERCVECTEPGRSTEHHRRDGDDVEQRNVGVRETVGVGEIRPAERLDTAHAPTGRVDEAYVRKPPLQSALTRAHLLTQTAGVLVGAALHGEVPGHEHDLAPTDEAGAVHLAAGCEARQIAVLVVHTVAAQRAELAERAGVREQVDPLADGQLAALALTRDALGPAHSPGEPQPMLKLCNLGFPGHWFLLSSSRSWPSWTDSSGRTCSATTTPSHGLSIGISIFIDSRMSNSWPTVTEWPTSTITFHTVAGISAFTFSTSHVPLVVGVTG</sequence>
<name>A0A6J6VUY5_9ZZZZ</name>
<gene>
    <name evidence="1" type="ORF">UFOPK2806_02728</name>
</gene>
<dbReference type="AlphaFoldDB" id="A0A6J6VUY5"/>
<dbReference type="EMBL" id="CAEZYY010000090">
    <property type="protein sequence ID" value="CAB4776371.1"/>
    <property type="molecule type" value="Genomic_DNA"/>
</dbReference>
<organism evidence="1">
    <name type="scientific">freshwater metagenome</name>
    <dbReference type="NCBI Taxonomy" id="449393"/>
    <lineage>
        <taxon>unclassified sequences</taxon>
        <taxon>metagenomes</taxon>
        <taxon>ecological metagenomes</taxon>
    </lineage>
</organism>
<protein>
    <submittedName>
        <fullName evidence="1">Unannotated protein</fullName>
    </submittedName>
</protein>
<reference evidence="1" key="1">
    <citation type="submission" date="2020-05" db="EMBL/GenBank/DDBJ databases">
        <authorList>
            <person name="Chiriac C."/>
            <person name="Salcher M."/>
            <person name="Ghai R."/>
            <person name="Kavagutti S V."/>
        </authorList>
    </citation>
    <scope>NUCLEOTIDE SEQUENCE</scope>
</reference>
<evidence type="ECO:0000313" key="1">
    <source>
        <dbReference type="EMBL" id="CAB4776371.1"/>
    </source>
</evidence>
<accession>A0A6J6VUY5</accession>
<proteinExistence type="predicted"/>